<dbReference type="RefSeq" id="WP_095975704.1">
    <property type="nucleotide sequence ID" value="NZ_CP022163.1"/>
</dbReference>
<evidence type="ECO:0000313" key="4">
    <source>
        <dbReference type="Proteomes" id="UP000217289"/>
    </source>
</evidence>
<proteinExistence type="predicted"/>
<evidence type="ECO:0000256" key="1">
    <source>
        <dbReference type="SAM" id="MobiDB-lite"/>
    </source>
</evidence>
<dbReference type="OrthoDB" id="9793251at2"/>
<dbReference type="AlphaFoldDB" id="A0A250I6I9"/>
<gene>
    <name evidence="3" type="ORF">MEBOL_000244</name>
</gene>
<organism evidence="3 4">
    <name type="scientific">Melittangium boletus DSM 14713</name>
    <dbReference type="NCBI Taxonomy" id="1294270"/>
    <lineage>
        <taxon>Bacteria</taxon>
        <taxon>Pseudomonadati</taxon>
        <taxon>Myxococcota</taxon>
        <taxon>Myxococcia</taxon>
        <taxon>Myxococcales</taxon>
        <taxon>Cystobacterineae</taxon>
        <taxon>Archangiaceae</taxon>
        <taxon>Melittangium</taxon>
    </lineage>
</organism>
<keyword evidence="4" id="KW-1185">Reference proteome</keyword>
<sequence>MRQPSLIRATLVIAAGLISHAALAQPPGHRGPPPEAIEACASKSQGATCTVTFRDRQVEGTCDALGDTLACRPAHPPGPPPEATAACQGLTEGQACTVTFHDQQHAGTCRTGPDQQLACFPERMPSPPGGPGGRR</sequence>
<feature type="compositionally biased region" description="Pro residues" evidence="1">
    <location>
        <begin position="124"/>
        <end position="135"/>
    </location>
</feature>
<feature type="signal peptide" evidence="2">
    <location>
        <begin position="1"/>
        <end position="24"/>
    </location>
</feature>
<name>A0A250I6I9_9BACT</name>
<accession>A0A250I6I9</accession>
<protein>
    <recommendedName>
        <fullName evidence="5">Lipoprotein</fullName>
    </recommendedName>
</protein>
<evidence type="ECO:0000313" key="3">
    <source>
        <dbReference type="EMBL" id="ATB26810.1"/>
    </source>
</evidence>
<feature type="chain" id="PRO_5012309689" description="Lipoprotein" evidence="2">
    <location>
        <begin position="25"/>
        <end position="135"/>
    </location>
</feature>
<dbReference type="Proteomes" id="UP000217289">
    <property type="component" value="Chromosome"/>
</dbReference>
<reference evidence="3 4" key="1">
    <citation type="submission" date="2017-06" db="EMBL/GenBank/DDBJ databases">
        <authorList>
            <person name="Kim H.J."/>
            <person name="Triplett B.A."/>
        </authorList>
    </citation>
    <scope>NUCLEOTIDE SEQUENCE [LARGE SCALE GENOMIC DNA]</scope>
    <source>
        <strain evidence="3 4">DSM 14713</strain>
    </source>
</reference>
<keyword evidence="2" id="KW-0732">Signal</keyword>
<evidence type="ECO:0000256" key="2">
    <source>
        <dbReference type="SAM" id="SignalP"/>
    </source>
</evidence>
<dbReference type="KEGG" id="mbd:MEBOL_000244"/>
<evidence type="ECO:0008006" key="5">
    <source>
        <dbReference type="Google" id="ProtNLM"/>
    </source>
</evidence>
<dbReference type="EMBL" id="CP022163">
    <property type="protein sequence ID" value="ATB26810.1"/>
    <property type="molecule type" value="Genomic_DNA"/>
</dbReference>
<feature type="region of interest" description="Disordered" evidence="1">
    <location>
        <begin position="105"/>
        <end position="135"/>
    </location>
</feature>